<proteinExistence type="predicted"/>
<reference evidence="3" key="1">
    <citation type="submission" date="2022-10" db="EMBL/GenBank/DDBJ databases">
        <title>Tapping the CABI collections for fungal endophytes: first genome assemblies for Collariella, Neodidymelliopsis, Ascochyta clinopodiicola, Didymella pomorum, Didymosphaeria variabile, Neocosmospora piperis and Neocucurbitaria cava.</title>
        <authorList>
            <person name="Hill R."/>
        </authorList>
    </citation>
    <scope>NUCLEOTIDE SEQUENCE</scope>
    <source>
        <strain evidence="3">IMI 366586</strain>
    </source>
</reference>
<evidence type="ECO:0000259" key="2">
    <source>
        <dbReference type="Pfam" id="PF01936"/>
    </source>
</evidence>
<dbReference type="GO" id="GO:0004540">
    <property type="term" value="F:RNA nuclease activity"/>
    <property type="evidence" value="ECO:0007669"/>
    <property type="project" value="InterPro"/>
</dbReference>
<keyword evidence="4" id="KW-1185">Reference proteome</keyword>
<dbReference type="EMBL" id="JAPEUR010000128">
    <property type="protein sequence ID" value="KAJ4319189.1"/>
    <property type="molecule type" value="Genomic_DNA"/>
</dbReference>
<dbReference type="Gene3D" id="3.40.50.1010">
    <property type="entry name" value="5'-nuclease"/>
    <property type="match status" value="1"/>
</dbReference>
<evidence type="ECO:0000256" key="1">
    <source>
        <dbReference type="SAM" id="MobiDB-lite"/>
    </source>
</evidence>
<dbReference type="OrthoDB" id="2311180at2759"/>
<feature type="domain" description="NYN" evidence="2">
    <location>
        <begin position="43"/>
        <end position="196"/>
    </location>
</feature>
<evidence type="ECO:0000313" key="4">
    <source>
        <dbReference type="Proteomes" id="UP001140502"/>
    </source>
</evidence>
<dbReference type="AlphaFoldDB" id="A0A9W8WBY5"/>
<feature type="region of interest" description="Disordered" evidence="1">
    <location>
        <begin position="1"/>
        <end position="37"/>
    </location>
</feature>
<name>A0A9W8WBY5_9HYPO</name>
<dbReference type="Pfam" id="PF01936">
    <property type="entry name" value="NYN"/>
    <property type="match status" value="1"/>
</dbReference>
<comment type="caution">
    <text evidence="3">The sequence shown here is derived from an EMBL/GenBank/DDBJ whole genome shotgun (WGS) entry which is preliminary data.</text>
</comment>
<accession>A0A9W8WBY5</accession>
<protein>
    <recommendedName>
        <fullName evidence="2">NYN domain-containing protein</fullName>
    </recommendedName>
</protein>
<evidence type="ECO:0000313" key="3">
    <source>
        <dbReference type="EMBL" id="KAJ4319189.1"/>
    </source>
</evidence>
<dbReference type="Proteomes" id="UP001140502">
    <property type="component" value="Unassembled WGS sequence"/>
</dbReference>
<dbReference type="InterPro" id="IPR021139">
    <property type="entry name" value="NYN"/>
</dbReference>
<gene>
    <name evidence="3" type="ORF">N0V84_006471</name>
</gene>
<organism evidence="3 4">
    <name type="scientific">Fusarium piperis</name>
    <dbReference type="NCBI Taxonomy" id="1435070"/>
    <lineage>
        <taxon>Eukaryota</taxon>
        <taxon>Fungi</taxon>
        <taxon>Dikarya</taxon>
        <taxon>Ascomycota</taxon>
        <taxon>Pezizomycotina</taxon>
        <taxon>Sordariomycetes</taxon>
        <taxon>Hypocreomycetidae</taxon>
        <taxon>Hypocreales</taxon>
        <taxon>Nectriaceae</taxon>
        <taxon>Fusarium</taxon>
        <taxon>Fusarium solani species complex</taxon>
    </lineage>
</organism>
<sequence>MASMTNSNEPEGDNLGNRDTPPSTPEPTRNVGGSNEKKEKKLKIYIDHPNFWITGQEVTRNPFWRYDAAGLKNILVENTQFRRAGDQCDITVDVYGSVDLHGLTLSSFKEMWENQGANVHQFTRSDSTCSKCLGYRKREKEVDTSLVADSVAEALGDSLGKIETEFVIVSGDRDMRPAVKKIMACGFRVHLWSWEKAISTVYRGKNGLFTLHKLDDFMALELANTYITSVVIRERDVGCMKEDWASYPEAKEAESFVFDHICGVQPYTLDAQGRLLNEQGFYLCAFYATNNQYPDAPAEVGTCKDEWPLMRAFLTFAQTEDQKVKCSVPVIHCVPDPEDDLFSLPTCEAADGTWHQLYTRIPEPGYVLHIGVSGACDYYYPLESSVQAA</sequence>